<keyword evidence="3" id="KW-1185">Reference proteome</keyword>
<dbReference type="InterPro" id="IPR036047">
    <property type="entry name" value="F-box-like_dom_sf"/>
</dbReference>
<dbReference type="SUPFAM" id="SSF52047">
    <property type="entry name" value="RNI-like"/>
    <property type="match status" value="1"/>
</dbReference>
<dbReference type="PROSITE" id="PS50181">
    <property type="entry name" value="FBOX"/>
    <property type="match status" value="1"/>
</dbReference>
<organism evidence="2 3">
    <name type="scientific">Leucocoprinus birnbaumii</name>
    <dbReference type="NCBI Taxonomy" id="56174"/>
    <lineage>
        <taxon>Eukaryota</taxon>
        <taxon>Fungi</taxon>
        <taxon>Dikarya</taxon>
        <taxon>Basidiomycota</taxon>
        <taxon>Agaricomycotina</taxon>
        <taxon>Agaricomycetes</taxon>
        <taxon>Agaricomycetidae</taxon>
        <taxon>Agaricales</taxon>
        <taxon>Agaricineae</taxon>
        <taxon>Agaricaceae</taxon>
        <taxon>Leucocoprinus</taxon>
    </lineage>
</organism>
<sequence length="402" mass="45573">MAIINDLPLELVQAIGTHISLSDLRSLRFTCKHFDELLAAEALATIYVNFTDGSNIRHLMQLASGRNKIHDFARKLIIRCLAPGASGLDAPQIRTDLGGTYSYPTKLVNRQIEEAAGVISEYLPTALQRFLDLEAVEWNTHGFDIPWVNTTVMHFLCSRARLCKLSIDMSRDVLSPFPDIARLSGLTHLTLIFPRAHIRVPSMFLGAAQALRNSPQLVHFHVSLQQASYTSEESANLEEMYRQMGQLRHIDTLILRIPSAASLNRVSALDALRSLKVLHIYPEDLTVDMDILWKTLQEHNIHLKSIAFNIAYMVSAFPDYLMSYSGVEELHLNNVERHWVNISNDVATLANNFFQALVEKHAITLRVLEMNLLTQEAHHWGEGIDRLYYLERLSSLVKLDID</sequence>
<accession>A0AAD5VUB8</accession>
<gene>
    <name evidence="2" type="ORF">NP233_g4706</name>
</gene>
<name>A0AAD5VUB8_9AGAR</name>
<dbReference type="SUPFAM" id="SSF81383">
    <property type="entry name" value="F-box domain"/>
    <property type="match status" value="1"/>
</dbReference>
<proteinExistence type="predicted"/>
<dbReference type="EMBL" id="JANIEX010000260">
    <property type="protein sequence ID" value="KAJ3569968.1"/>
    <property type="molecule type" value="Genomic_DNA"/>
</dbReference>
<dbReference type="AlphaFoldDB" id="A0AAD5VUB8"/>
<comment type="caution">
    <text evidence="2">The sequence shown here is derived from an EMBL/GenBank/DDBJ whole genome shotgun (WGS) entry which is preliminary data.</text>
</comment>
<dbReference type="InterPro" id="IPR001810">
    <property type="entry name" value="F-box_dom"/>
</dbReference>
<protein>
    <recommendedName>
        <fullName evidence="1">F-box domain-containing protein</fullName>
    </recommendedName>
</protein>
<evidence type="ECO:0000259" key="1">
    <source>
        <dbReference type="PROSITE" id="PS50181"/>
    </source>
</evidence>
<reference evidence="2" key="1">
    <citation type="submission" date="2022-07" db="EMBL/GenBank/DDBJ databases">
        <title>Genome Sequence of Leucocoprinus birnbaumii.</title>
        <authorList>
            <person name="Buettner E."/>
        </authorList>
    </citation>
    <scope>NUCLEOTIDE SEQUENCE</scope>
    <source>
        <strain evidence="2">VT141</strain>
    </source>
</reference>
<dbReference type="Proteomes" id="UP001213000">
    <property type="component" value="Unassembled WGS sequence"/>
</dbReference>
<feature type="domain" description="F-box" evidence="1">
    <location>
        <begin position="1"/>
        <end position="50"/>
    </location>
</feature>
<evidence type="ECO:0000313" key="3">
    <source>
        <dbReference type="Proteomes" id="UP001213000"/>
    </source>
</evidence>
<evidence type="ECO:0000313" key="2">
    <source>
        <dbReference type="EMBL" id="KAJ3569968.1"/>
    </source>
</evidence>